<gene>
    <name evidence="2" type="ORF">TRITD_3Bv1G141200</name>
</gene>
<dbReference type="Proteomes" id="UP000324705">
    <property type="component" value="Chromosome 3B"/>
</dbReference>
<evidence type="ECO:0000313" key="3">
    <source>
        <dbReference type="Proteomes" id="UP000324705"/>
    </source>
</evidence>
<dbReference type="AlphaFoldDB" id="A0A9R1QIQ9"/>
<feature type="compositionally biased region" description="Basic and acidic residues" evidence="1">
    <location>
        <begin position="114"/>
        <end position="125"/>
    </location>
</feature>
<reference evidence="2 3" key="1">
    <citation type="submission" date="2017-09" db="EMBL/GenBank/DDBJ databases">
        <authorList>
            <consortium name="International Durum Wheat Genome Sequencing Consortium (IDWGSC)"/>
            <person name="Milanesi L."/>
        </authorList>
    </citation>
    <scope>NUCLEOTIDE SEQUENCE [LARGE SCALE GENOMIC DNA]</scope>
    <source>
        <strain evidence="3">cv. Svevo</strain>
    </source>
</reference>
<keyword evidence="3" id="KW-1185">Reference proteome</keyword>
<protein>
    <submittedName>
        <fullName evidence="2">Uncharacterized protein</fullName>
    </submittedName>
</protein>
<evidence type="ECO:0000256" key="1">
    <source>
        <dbReference type="SAM" id="MobiDB-lite"/>
    </source>
</evidence>
<accession>A0A9R1QIQ9</accession>
<feature type="region of interest" description="Disordered" evidence="1">
    <location>
        <begin position="33"/>
        <end position="151"/>
    </location>
</feature>
<dbReference type="EMBL" id="LT934116">
    <property type="protein sequence ID" value="VAH78136.1"/>
    <property type="molecule type" value="Genomic_DNA"/>
</dbReference>
<organism evidence="2 3">
    <name type="scientific">Triticum turgidum subsp. durum</name>
    <name type="common">Durum wheat</name>
    <name type="synonym">Triticum durum</name>
    <dbReference type="NCBI Taxonomy" id="4567"/>
    <lineage>
        <taxon>Eukaryota</taxon>
        <taxon>Viridiplantae</taxon>
        <taxon>Streptophyta</taxon>
        <taxon>Embryophyta</taxon>
        <taxon>Tracheophyta</taxon>
        <taxon>Spermatophyta</taxon>
        <taxon>Magnoliopsida</taxon>
        <taxon>Liliopsida</taxon>
        <taxon>Poales</taxon>
        <taxon>Poaceae</taxon>
        <taxon>BOP clade</taxon>
        <taxon>Pooideae</taxon>
        <taxon>Triticodae</taxon>
        <taxon>Triticeae</taxon>
        <taxon>Triticinae</taxon>
        <taxon>Triticum</taxon>
    </lineage>
</organism>
<name>A0A9R1QIQ9_TRITD</name>
<dbReference type="Gramene" id="TRITD3Bv1G141200.1">
    <property type="protein sequence ID" value="TRITD3Bv1G141200.1"/>
    <property type="gene ID" value="TRITD3Bv1G141200"/>
</dbReference>
<evidence type="ECO:0000313" key="2">
    <source>
        <dbReference type="EMBL" id="VAH78136.1"/>
    </source>
</evidence>
<proteinExistence type="predicted"/>
<sequence length="151" mass="15439">MAAKQGQPSQGVASSRGSGAVAGTCHLHLAAANHGRCRGDPQPPPPGSTGAQPSGRSLTPKGAHRAARMLATPEQHGSVSLIKPHARGGRQPGSEVLPPPDPPGLCPAGSTDGGRGKGEEEGRERSRLRRLPIRPWGGRREGGGRESSPVL</sequence>